<keyword evidence="2" id="KW-1185">Reference proteome</keyword>
<gene>
    <name evidence="1" type="ORF">BGE01nite_03230</name>
</gene>
<accession>A0A512M2S1</accession>
<dbReference type="PANTHER" id="PTHR43737">
    <property type="entry name" value="BLL7424 PROTEIN"/>
    <property type="match status" value="1"/>
</dbReference>
<dbReference type="Pfam" id="PF07394">
    <property type="entry name" value="DUF1501"/>
    <property type="match status" value="1"/>
</dbReference>
<proteinExistence type="predicted"/>
<dbReference type="EMBL" id="BKAG01000002">
    <property type="protein sequence ID" value="GEP41032.1"/>
    <property type="molecule type" value="Genomic_DNA"/>
</dbReference>
<reference evidence="1 2" key="1">
    <citation type="submission" date="2019-07" db="EMBL/GenBank/DDBJ databases">
        <title>Whole genome shotgun sequence of Brevifollis gellanilyticus NBRC 108608.</title>
        <authorList>
            <person name="Hosoyama A."/>
            <person name="Uohara A."/>
            <person name="Ohji S."/>
            <person name="Ichikawa N."/>
        </authorList>
    </citation>
    <scope>NUCLEOTIDE SEQUENCE [LARGE SCALE GENOMIC DNA]</scope>
    <source>
        <strain evidence="1 2">NBRC 108608</strain>
    </source>
</reference>
<dbReference type="Proteomes" id="UP000321577">
    <property type="component" value="Unassembled WGS sequence"/>
</dbReference>
<dbReference type="RefSeq" id="WP_170266519.1">
    <property type="nucleotide sequence ID" value="NZ_BKAG01000002.1"/>
</dbReference>
<evidence type="ECO:0000313" key="1">
    <source>
        <dbReference type="EMBL" id="GEP41032.1"/>
    </source>
</evidence>
<sequence length="476" mass="51051">MITFSQSRRHFLGRASCAAVSSIPVLNTVLNLSLAEKISAVTAPANGEYRALVCLFLSGGNDSYNMLVPREATAYSQYQTSRSNLALAPGSLIDIQPTGLPNFAVHNAMPQVATLFQNSKAAFVANVGTLIERVQNRTQVNTLQKQLPLGLYSHSDQVEQWQTSLPHQRSGIGWAGRAADILQELNSNQKVPMNISLDGGNVWQTGHDVAEYAITTDGAVALENYEFAWQSSDVAAQAFSQGVDSQLAQQYSNVLMQTFNGRKRAALDAYNAFTTATAASLPGAISFPDTYVGNRLEMIAKAIQGHGHLALGAKRQTFFVNFGGWDHHSGVLSYQNSMLPQVSQAIGAFYNQLVAMGMENNVTLFTASDFGRTLTSNGQGSDHAWGGNQLVVGGSVLGKKIYGQYPSLALNPDIGSEVNPLDLGSGRLIPTTSCDEYFAELALWLGVSPTDLPLVFPNISHFYTPGSASGPVGFMA</sequence>
<dbReference type="InterPro" id="IPR010869">
    <property type="entry name" value="DUF1501"/>
</dbReference>
<dbReference type="PANTHER" id="PTHR43737:SF1">
    <property type="entry name" value="DUF1501 DOMAIN-CONTAINING PROTEIN"/>
    <property type="match status" value="1"/>
</dbReference>
<evidence type="ECO:0000313" key="2">
    <source>
        <dbReference type="Proteomes" id="UP000321577"/>
    </source>
</evidence>
<comment type="caution">
    <text evidence="1">The sequence shown here is derived from an EMBL/GenBank/DDBJ whole genome shotgun (WGS) entry which is preliminary data.</text>
</comment>
<name>A0A512M2S1_9BACT</name>
<protein>
    <submittedName>
        <fullName evidence="1">Tat pathway signal protein</fullName>
    </submittedName>
</protein>
<organism evidence="1 2">
    <name type="scientific">Brevifollis gellanilyticus</name>
    <dbReference type="NCBI Taxonomy" id="748831"/>
    <lineage>
        <taxon>Bacteria</taxon>
        <taxon>Pseudomonadati</taxon>
        <taxon>Verrucomicrobiota</taxon>
        <taxon>Verrucomicrobiia</taxon>
        <taxon>Verrucomicrobiales</taxon>
        <taxon>Verrucomicrobiaceae</taxon>
    </lineage>
</organism>
<dbReference type="AlphaFoldDB" id="A0A512M2S1"/>